<gene>
    <name evidence="2" type="ORF">CKAN_02540400</name>
</gene>
<protein>
    <submittedName>
        <fullName evidence="2">Trichohyalin-like protein</fullName>
    </submittedName>
</protein>
<dbReference type="AlphaFoldDB" id="A0A443PZ51"/>
<keyword evidence="1" id="KW-0175">Coiled coil</keyword>
<reference evidence="2 3" key="1">
    <citation type="journal article" date="2019" name="Nat. Plants">
        <title>Stout camphor tree genome fills gaps in understanding of flowering plant genome evolution.</title>
        <authorList>
            <person name="Chaw S.M."/>
            <person name="Liu Y.C."/>
            <person name="Wu Y.W."/>
            <person name="Wang H.Y."/>
            <person name="Lin C.I."/>
            <person name="Wu C.S."/>
            <person name="Ke H.M."/>
            <person name="Chang L.Y."/>
            <person name="Hsu C.Y."/>
            <person name="Yang H.T."/>
            <person name="Sudianto E."/>
            <person name="Hsu M.H."/>
            <person name="Wu K.P."/>
            <person name="Wang L.N."/>
            <person name="Leebens-Mack J.H."/>
            <person name="Tsai I.J."/>
        </authorList>
    </citation>
    <scope>NUCLEOTIDE SEQUENCE [LARGE SCALE GENOMIC DNA]</scope>
    <source>
        <strain evidence="3">cv. Chaw 1501</strain>
        <tissue evidence="2">Young leaves</tissue>
    </source>
</reference>
<name>A0A443PZ51_9MAGN</name>
<evidence type="ECO:0000256" key="1">
    <source>
        <dbReference type="SAM" id="Coils"/>
    </source>
</evidence>
<keyword evidence="3" id="KW-1185">Reference proteome</keyword>
<feature type="coiled-coil region" evidence="1">
    <location>
        <begin position="25"/>
        <end position="131"/>
    </location>
</feature>
<evidence type="ECO:0000313" key="2">
    <source>
        <dbReference type="EMBL" id="RWR96039.1"/>
    </source>
</evidence>
<dbReference type="OrthoDB" id="1869333at2759"/>
<dbReference type="PANTHER" id="PTHR37226">
    <property type="entry name" value="GOLGIN FAMILY A PROTEIN"/>
    <property type="match status" value="1"/>
</dbReference>
<feature type="coiled-coil region" evidence="1">
    <location>
        <begin position="161"/>
        <end position="195"/>
    </location>
</feature>
<accession>A0A443PZ51</accession>
<comment type="caution">
    <text evidence="2">The sequence shown here is derived from an EMBL/GenBank/DDBJ whole genome shotgun (WGS) entry which is preliminary data.</text>
</comment>
<evidence type="ECO:0000313" key="3">
    <source>
        <dbReference type="Proteomes" id="UP000283530"/>
    </source>
</evidence>
<dbReference type="PANTHER" id="PTHR37226:SF4">
    <property type="entry name" value="GOLGIN FAMILY A PROTEIN"/>
    <property type="match status" value="1"/>
</dbReference>
<organism evidence="2 3">
    <name type="scientific">Cinnamomum micranthum f. kanehirae</name>
    <dbReference type="NCBI Taxonomy" id="337451"/>
    <lineage>
        <taxon>Eukaryota</taxon>
        <taxon>Viridiplantae</taxon>
        <taxon>Streptophyta</taxon>
        <taxon>Embryophyta</taxon>
        <taxon>Tracheophyta</taxon>
        <taxon>Spermatophyta</taxon>
        <taxon>Magnoliopsida</taxon>
        <taxon>Magnoliidae</taxon>
        <taxon>Laurales</taxon>
        <taxon>Lauraceae</taxon>
        <taxon>Cinnamomum</taxon>
    </lineage>
</organism>
<proteinExistence type="predicted"/>
<sequence length="240" mass="28526">MGSVLNIRKAKSSGNYATTHLLENRSFLEEEIIKLRCKREQESRAYKRKERIFAAKQGEWRRERKVWKKEVRQLQKRLKEKDEIISQLEDDGMAAGKGDKEWQVERMNYLVEHLREEQARREEAVEKWKRLYLAIKTELDNLILRTCQGERLWWGAEEDVMEGLQRELSTKEEIIQELRAQIEAMEDTGAKREREVDILRQSLRIVSNPKSSHAAKNFSKAALMKKTKEREINSRKIVTQ</sequence>
<dbReference type="EMBL" id="QPKB01000012">
    <property type="protein sequence ID" value="RWR96039.1"/>
    <property type="molecule type" value="Genomic_DNA"/>
</dbReference>
<dbReference type="Proteomes" id="UP000283530">
    <property type="component" value="Unassembled WGS sequence"/>
</dbReference>